<dbReference type="PRINTS" id="PR00081">
    <property type="entry name" value="GDHRDH"/>
</dbReference>
<keyword evidence="4" id="KW-1185">Reference proteome</keyword>
<evidence type="ECO:0000256" key="1">
    <source>
        <dbReference type="ARBA" id="ARBA00006484"/>
    </source>
</evidence>
<keyword evidence="2" id="KW-0560">Oxidoreductase</keyword>
<dbReference type="PANTHER" id="PTHR24320:SF152">
    <property type="entry name" value="SHORT-CHAIN DEHYDROGENASE_REDUCTASE FAMILY PROTEIN"/>
    <property type="match status" value="1"/>
</dbReference>
<dbReference type="InterPro" id="IPR002347">
    <property type="entry name" value="SDR_fam"/>
</dbReference>
<organism evidence="3 4">
    <name type="scientific">Sphingopyxis indica</name>
    <dbReference type="NCBI Taxonomy" id="436663"/>
    <lineage>
        <taxon>Bacteria</taxon>
        <taxon>Pseudomonadati</taxon>
        <taxon>Pseudomonadota</taxon>
        <taxon>Alphaproteobacteria</taxon>
        <taxon>Sphingomonadales</taxon>
        <taxon>Sphingomonadaceae</taxon>
        <taxon>Sphingopyxis</taxon>
    </lineage>
</organism>
<evidence type="ECO:0000313" key="3">
    <source>
        <dbReference type="EMBL" id="SNT27536.1"/>
    </source>
</evidence>
<dbReference type="Pfam" id="PF00106">
    <property type="entry name" value="adh_short"/>
    <property type="match status" value="1"/>
</dbReference>
<name>A0A239LA83_9SPHN</name>
<dbReference type="SUPFAM" id="SSF51735">
    <property type="entry name" value="NAD(P)-binding Rossmann-fold domains"/>
    <property type="match status" value="1"/>
</dbReference>
<reference evidence="3 4" key="1">
    <citation type="submission" date="2017-06" db="EMBL/GenBank/DDBJ databases">
        <authorList>
            <person name="Kim H.J."/>
            <person name="Triplett B.A."/>
        </authorList>
    </citation>
    <scope>NUCLEOTIDE SEQUENCE [LARGE SCALE GENOMIC DNA]</scope>
    <source>
        <strain evidence="3 4">DS15</strain>
    </source>
</reference>
<gene>
    <name evidence="3" type="ORF">SAMN06295955_12126</name>
</gene>
<evidence type="ECO:0000313" key="4">
    <source>
        <dbReference type="Proteomes" id="UP000198339"/>
    </source>
</evidence>
<dbReference type="Proteomes" id="UP000198339">
    <property type="component" value="Unassembled WGS sequence"/>
</dbReference>
<dbReference type="PANTHER" id="PTHR24320">
    <property type="entry name" value="RETINOL DEHYDROGENASE"/>
    <property type="match status" value="1"/>
</dbReference>
<proteinExistence type="inferred from homology"/>
<comment type="similarity">
    <text evidence="1">Belongs to the short-chain dehydrogenases/reductases (SDR) family.</text>
</comment>
<dbReference type="RefSeq" id="WP_089217406.1">
    <property type="nucleotide sequence ID" value="NZ_FZPA01000021.1"/>
</dbReference>
<dbReference type="Gene3D" id="3.40.50.720">
    <property type="entry name" value="NAD(P)-binding Rossmann-like Domain"/>
    <property type="match status" value="1"/>
</dbReference>
<evidence type="ECO:0000256" key="2">
    <source>
        <dbReference type="ARBA" id="ARBA00023002"/>
    </source>
</evidence>
<dbReference type="InterPro" id="IPR036291">
    <property type="entry name" value="NAD(P)-bd_dom_sf"/>
</dbReference>
<protein>
    <submittedName>
        <fullName evidence="3">NAD(P)-dependent dehydrogenase, short-chain alcohol dehydrogenase family</fullName>
    </submittedName>
</protein>
<accession>A0A239LA83</accession>
<sequence length="306" mass="33114">MRTIVMTGATSGIGRVAAEHMLQMPDVQLWLGARGAPPPGAHGFPLDLARLASVRAFAKAVGERLGEIPIDALVLNAGTQFPSDNGRTEDGFETTFAVKHLAHYLLLLLLPRLAEAATVVITTSDTHEPALNPIAPPEHADAERLAHPVRKPGVRSSPLRDGFRAYSASKLCNLLTARALSRSQAAEVKHLRIIAYNPGFTLGTGLQRSAPLILWLLIGMLRPIVVPLFRINKPAQAGQVLADLALGRIEPPAGRLYASLVKRRLTWPETSDLAQRDDVMSKLWRDSAQMVGLERLAANNGERPST</sequence>
<dbReference type="GO" id="GO:0016491">
    <property type="term" value="F:oxidoreductase activity"/>
    <property type="evidence" value="ECO:0007669"/>
    <property type="project" value="UniProtKB-KW"/>
</dbReference>
<dbReference type="AlphaFoldDB" id="A0A239LA83"/>
<dbReference type="OrthoDB" id="109589at2"/>
<dbReference type="EMBL" id="FZPA01000021">
    <property type="protein sequence ID" value="SNT27536.1"/>
    <property type="molecule type" value="Genomic_DNA"/>
</dbReference>